<organism evidence="2">
    <name type="scientific">Eutreptiella gymnastica</name>
    <dbReference type="NCBI Taxonomy" id="73025"/>
    <lineage>
        <taxon>Eukaryota</taxon>
        <taxon>Discoba</taxon>
        <taxon>Euglenozoa</taxon>
        <taxon>Euglenida</taxon>
        <taxon>Spirocuta</taxon>
        <taxon>Euglenophyceae</taxon>
        <taxon>Eutreptiales</taxon>
        <taxon>Eutreptiaceae</taxon>
        <taxon>Eutreptiella</taxon>
    </lineage>
</organism>
<dbReference type="InterPro" id="IPR036249">
    <property type="entry name" value="Thioredoxin-like_sf"/>
</dbReference>
<accession>A0A7S4G1Y1</accession>
<evidence type="ECO:0000313" key="2">
    <source>
        <dbReference type="EMBL" id="CAE0822648.1"/>
    </source>
</evidence>
<dbReference type="AlphaFoldDB" id="A0A7S4G1Y1"/>
<dbReference type="Gene3D" id="3.40.30.10">
    <property type="entry name" value="Glutaredoxin"/>
    <property type="match status" value="1"/>
</dbReference>
<reference evidence="2" key="1">
    <citation type="submission" date="2021-01" db="EMBL/GenBank/DDBJ databases">
        <authorList>
            <person name="Corre E."/>
            <person name="Pelletier E."/>
            <person name="Niang G."/>
            <person name="Scheremetjew M."/>
            <person name="Finn R."/>
            <person name="Kale V."/>
            <person name="Holt S."/>
            <person name="Cochrane G."/>
            <person name="Meng A."/>
            <person name="Brown T."/>
            <person name="Cohen L."/>
        </authorList>
    </citation>
    <scope>NUCLEOTIDE SEQUENCE</scope>
    <source>
        <strain evidence="2">CCMP1594</strain>
    </source>
</reference>
<protein>
    <recommendedName>
        <fullName evidence="3">Thioredoxin domain-containing protein</fullName>
    </recommendedName>
</protein>
<feature type="region of interest" description="Disordered" evidence="1">
    <location>
        <begin position="255"/>
        <end position="289"/>
    </location>
</feature>
<sequence length="289" mass="32018">MADKQNVSKELVTVTQWEEALQSSAREHGNIVAEIFSTKWGACRAIAPTFRRIFFEVDEAAKLKFYTVDAMPILAELEEMDKAPPIDHGGKKKKDAELFKETLPEAWRPYLAQQNGKSKPLFLFYSSGKLHKTIHGINTPLICETVKEMTTVKTPADEFITNAQLLEVWGEYFDQRQSEVDYPKFMGAMNAICKLTVPLNDAENTALREALGVDKDMVVSAEKLQAWVGTGTIMQAFTALLPQYEERAISVRIEQEEKAKADGAGGAEGAAAEEEAPAEEVADETAPEA</sequence>
<gene>
    <name evidence="2" type="ORF">EGYM00163_LOCUS33849</name>
</gene>
<proteinExistence type="predicted"/>
<feature type="compositionally biased region" description="Acidic residues" evidence="1">
    <location>
        <begin position="271"/>
        <end position="289"/>
    </location>
</feature>
<evidence type="ECO:0008006" key="3">
    <source>
        <dbReference type="Google" id="ProtNLM"/>
    </source>
</evidence>
<evidence type="ECO:0000256" key="1">
    <source>
        <dbReference type="SAM" id="MobiDB-lite"/>
    </source>
</evidence>
<dbReference type="SUPFAM" id="SSF52833">
    <property type="entry name" value="Thioredoxin-like"/>
    <property type="match status" value="1"/>
</dbReference>
<dbReference type="EMBL" id="HBJA01097851">
    <property type="protein sequence ID" value="CAE0822648.1"/>
    <property type="molecule type" value="Transcribed_RNA"/>
</dbReference>
<name>A0A7S4G1Y1_9EUGL</name>